<gene>
    <name evidence="1" type="ORF">HNQ88_002140</name>
</gene>
<keyword evidence="2" id="KW-1185">Reference proteome</keyword>
<proteinExistence type="predicted"/>
<sequence length="830" mass="93444">MGSLVSVVWILFDMKEIAVAKVSSAKNSMPKRSGGISMAPIQGFFPSKEKEDMHVEYIGDKLEIQMSDLQPVVVGGIEYMVIDNLRGEVQQDAANYIFSNDMSLAVLDVTGKLRPKQFFAHPEIILKTNKVLSRQRSCLKLLPTGNTLVANAIKLLEVEAIPNEEGGVSEKTKRQNIFVNMPFRGASSDPTRYMFGYSSQVEHKTPLGIRFHGDIGQPVLVDDDNKANLAGVEGDVMGIRGLTKLFLNSDSSTLSDEQIRDQLKADMSFEENNDLERAYSDLYQNNRSSMDAVERRLGVNQYAQPRVGDSIVTFLKSTNKEDLAMFEQGNYHGGVMAESLDGQDYVTIELRRRMDLEVDQKRHYFRRMGLDVDRMSNLDINHNAGAIAAGMEEVEDLYFEYLEAKTLNVQPHQTGYYKMYGRSVGQTYHESKVGPYFDVPVPMTVVLSSPERDYEMDAPLPDYSKDASHSFWKHPDFKRKDIKRNEDARLEARIKFEDDSFIGLISVKSFKALFKGKSTRVAEHGSLQPIRQLINSYQKMSMSKDLSVLRDKAATLISMQKAIYRWHSEHPYFVGSSFDYEEYYAIMPPLFAYLDLVNMELDMVTGELNGEAFAGLGLGDESVRIWERLKNTSLFKSDLKGRVRDRLRTYFFQLLNFDFGRSLLTDVFLKAGKKVTLLERKDKSGERGYFEVIASSKSKSKAGAKGAGAGSDVKIIVPSEAYLSESAYWGEGDFDIDSDMTFKVNLLEPGVLRLAKALNDALLMMKGQWSDGFVLDSAPMRGGLGLPMATSPALRSKYVDEDLNGVLNYGLTEKSERAQDFDGWLIMSYA</sequence>
<dbReference type="AlphaFoldDB" id="A0AAE3XM34"/>
<evidence type="ECO:0000313" key="1">
    <source>
        <dbReference type="EMBL" id="MDR6239103.1"/>
    </source>
</evidence>
<comment type="caution">
    <text evidence="1">The sequence shown here is derived from an EMBL/GenBank/DDBJ whole genome shotgun (WGS) entry which is preliminary data.</text>
</comment>
<name>A0AAE3XM34_9BACT</name>
<reference evidence="1" key="1">
    <citation type="submission" date="2023-07" db="EMBL/GenBank/DDBJ databases">
        <title>Genomic Encyclopedia of Type Strains, Phase IV (KMG-IV): sequencing the most valuable type-strain genomes for metagenomic binning, comparative biology and taxonomic classification.</title>
        <authorList>
            <person name="Goeker M."/>
        </authorList>
    </citation>
    <scope>NUCLEOTIDE SEQUENCE</scope>
    <source>
        <strain evidence="1">DSM 26174</strain>
    </source>
</reference>
<dbReference type="Proteomes" id="UP001185092">
    <property type="component" value="Unassembled WGS sequence"/>
</dbReference>
<dbReference type="EMBL" id="JAVDQD010000002">
    <property type="protein sequence ID" value="MDR6239103.1"/>
    <property type="molecule type" value="Genomic_DNA"/>
</dbReference>
<protein>
    <submittedName>
        <fullName evidence="1">Uncharacterized protein</fullName>
    </submittedName>
</protein>
<dbReference type="RefSeq" id="WP_309938634.1">
    <property type="nucleotide sequence ID" value="NZ_AP025305.1"/>
</dbReference>
<organism evidence="1 2">
    <name type="scientific">Aureibacter tunicatorum</name>
    <dbReference type="NCBI Taxonomy" id="866807"/>
    <lineage>
        <taxon>Bacteria</taxon>
        <taxon>Pseudomonadati</taxon>
        <taxon>Bacteroidota</taxon>
        <taxon>Cytophagia</taxon>
        <taxon>Cytophagales</taxon>
        <taxon>Persicobacteraceae</taxon>
        <taxon>Aureibacter</taxon>
    </lineage>
</organism>
<evidence type="ECO:0000313" key="2">
    <source>
        <dbReference type="Proteomes" id="UP001185092"/>
    </source>
</evidence>
<accession>A0AAE3XM34</accession>